<dbReference type="Proteomes" id="UP000185596">
    <property type="component" value="Unassembled WGS sequence"/>
</dbReference>
<sequence>MVRAAVGLVLLLAGSIGVTGWMDWAAVARWVGSRERWPELGWLLLCAVALGVLTTSAFLHVRGPRSPRRPPAVQDAVVSPLSWWTVAAAVLVAGVAWLATAWLLNEAAEAKDPPAARVEAIKTGLSIGAGTGGVFALLLAVRRQWHQEVATTATELDATERRVTELYTAAVEQLGSDKAVVRQGGLYALERVAQDNPVHREIVINVLCAYLRGVLCSPAGRAAQSTATISFAPILEDALPLRVWPEYERDLVGGRGALTCRGSRLRTPRCPSSPAASGPGSARKRYILVLTCGNCA</sequence>
<feature type="transmembrane region" description="Helical" evidence="1">
    <location>
        <begin position="41"/>
        <end position="61"/>
    </location>
</feature>
<gene>
    <name evidence="2" type="ORF">BU204_27025</name>
</gene>
<dbReference type="AlphaFoldDB" id="A0A1Q8CGH5"/>
<proteinExistence type="predicted"/>
<evidence type="ECO:0000313" key="2">
    <source>
        <dbReference type="EMBL" id="OLF13456.1"/>
    </source>
</evidence>
<feature type="transmembrane region" description="Helical" evidence="1">
    <location>
        <begin position="124"/>
        <end position="141"/>
    </location>
</feature>
<keyword evidence="3" id="KW-1185">Reference proteome</keyword>
<comment type="caution">
    <text evidence="2">The sequence shown here is derived from an EMBL/GenBank/DDBJ whole genome shotgun (WGS) entry which is preliminary data.</text>
</comment>
<evidence type="ECO:0000313" key="3">
    <source>
        <dbReference type="Proteomes" id="UP000185596"/>
    </source>
</evidence>
<accession>A0A1Q8CGH5</accession>
<evidence type="ECO:0000256" key="1">
    <source>
        <dbReference type="SAM" id="Phobius"/>
    </source>
</evidence>
<dbReference type="EMBL" id="MSIE01000055">
    <property type="protein sequence ID" value="OLF13456.1"/>
    <property type="molecule type" value="Genomic_DNA"/>
</dbReference>
<keyword evidence="1" id="KW-1133">Transmembrane helix</keyword>
<keyword evidence="1" id="KW-0812">Transmembrane</keyword>
<organism evidence="2 3">
    <name type="scientific">Actinophytocola xanthii</name>
    <dbReference type="NCBI Taxonomy" id="1912961"/>
    <lineage>
        <taxon>Bacteria</taxon>
        <taxon>Bacillati</taxon>
        <taxon>Actinomycetota</taxon>
        <taxon>Actinomycetes</taxon>
        <taxon>Pseudonocardiales</taxon>
        <taxon>Pseudonocardiaceae</taxon>
    </lineage>
</organism>
<name>A0A1Q8CGH5_9PSEU</name>
<protein>
    <submittedName>
        <fullName evidence="2">Uncharacterized protein</fullName>
    </submittedName>
</protein>
<reference evidence="2 3" key="1">
    <citation type="submission" date="2016-12" db="EMBL/GenBank/DDBJ databases">
        <title>The draft genome sequence of Actinophytocola sp. 11-183.</title>
        <authorList>
            <person name="Wang W."/>
            <person name="Yuan L."/>
        </authorList>
    </citation>
    <scope>NUCLEOTIDE SEQUENCE [LARGE SCALE GENOMIC DNA]</scope>
    <source>
        <strain evidence="2 3">11-183</strain>
    </source>
</reference>
<feature type="transmembrane region" description="Helical" evidence="1">
    <location>
        <begin position="81"/>
        <end position="104"/>
    </location>
</feature>
<dbReference type="STRING" id="1912961.BU204_27025"/>
<keyword evidence="1" id="KW-0472">Membrane</keyword>